<gene>
    <name evidence="3" type="ORF">HYZ11_08290</name>
</gene>
<reference evidence="3" key="1">
    <citation type="submission" date="2020-07" db="EMBL/GenBank/DDBJ databases">
        <title>Huge and variable diversity of episymbiotic CPR bacteria and DPANN archaea in groundwater ecosystems.</title>
        <authorList>
            <person name="He C.Y."/>
            <person name="Keren R."/>
            <person name="Whittaker M."/>
            <person name="Farag I.F."/>
            <person name="Doudna J."/>
            <person name="Cate J.H.D."/>
            <person name="Banfield J.F."/>
        </authorList>
    </citation>
    <scope>NUCLEOTIDE SEQUENCE</scope>
    <source>
        <strain evidence="3">NC_groundwater_763_Ag_S-0.2um_68_21</strain>
    </source>
</reference>
<feature type="region of interest" description="Disordered" evidence="1">
    <location>
        <begin position="64"/>
        <end position="85"/>
    </location>
</feature>
<accession>A0A932MPY4</accession>
<keyword evidence="2" id="KW-1133">Transmembrane helix</keyword>
<feature type="transmembrane region" description="Helical" evidence="2">
    <location>
        <begin position="6"/>
        <end position="25"/>
    </location>
</feature>
<dbReference type="EMBL" id="JACPUR010000018">
    <property type="protein sequence ID" value="MBI3127586.1"/>
    <property type="molecule type" value="Genomic_DNA"/>
</dbReference>
<keyword evidence="2" id="KW-0812">Transmembrane</keyword>
<protein>
    <submittedName>
        <fullName evidence="3">Uncharacterized protein</fullName>
    </submittedName>
</protein>
<evidence type="ECO:0000313" key="4">
    <source>
        <dbReference type="Proteomes" id="UP000782312"/>
    </source>
</evidence>
<evidence type="ECO:0000313" key="3">
    <source>
        <dbReference type="EMBL" id="MBI3127586.1"/>
    </source>
</evidence>
<dbReference type="Proteomes" id="UP000782312">
    <property type="component" value="Unassembled WGS sequence"/>
</dbReference>
<keyword evidence="2" id="KW-0472">Membrane</keyword>
<organism evidence="3 4">
    <name type="scientific">Tectimicrobiota bacterium</name>
    <dbReference type="NCBI Taxonomy" id="2528274"/>
    <lineage>
        <taxon>Bacteria</taxon>
        <taxon>Pseudomonadati</taxon>
        <taxon>Nitrospinota/Tectimicrobiota group</taxon>
        <taxon>Candidatus Tectimicrobiota</taxon>
    </lineage>
</organism>
<name>A0A932MPY4_UNCTE</name>
<evidence type="ECO:0000256" key="1">
    <source>
        <dbReference type="SAM" id="MobiDB-lite"/>
    </source>
</evidence>
<comment type="caution">
    <text evidence="3">The sequence shown here is derived from an EMBL/GenBank/DDBJ whole genome shotgun (WGS) entry which is preliminary data.</text>
</comment>
<dbReference type="AlphaFoldDB" id="A0A932MPY4"/>
<evidence type="ECO:0000256" key="2">
    <source>
        <dbReference type="SAM" id="Phobius"/>
    </source>
</evidence>
<sequence>MNGPGGIWGLVIFLLALGFLLFLVLREFWCWFYKYNRMVSSMERSEEILAAILKSQRRIEKALEGRAAPEPGAPPGPAVRVRSSA</sequence>
<proteinExistence type="predicted"/>